<keyword evidence="6" id="KW-0547">Nucleotide-binding</keyword>
<dbReference type="CDD" id="cd03225">
    <property type="entry name" value="ABC_cobalt_CbiO_domain1"/>
    <property type="match status" value="1"/>
</dbReference>
<dbReference type="AlphaFoldDB" id="A0A372FXS8"/>
<dbReference type="InterPro" id="IPR050095">
    <property type="entry name" value="ECF_ABC_transporter_ATP-bd"/>
</dbReference>
<protein>
    <submittedName>
        <fullName evidence="12">ATP-binding cassette domain-containing protein</fullName>
    </submittedName>
</protein>
<evidence type="ECO:0000256" key="3">
    <source>
        <dbReference type="ARBA" id="ARBA00022448"/>
    </source>
</evidence>
<evidence type="ECO:0000256" key="10">
    <source>
        <dbReference type="ARBA" id="ARBA00025157"/>
    </source>
</evidence>
<dbReference type="InterPro" id="IPR003593">
    <property type="entry name" value="AAA+_ATPase"/>
</dbReference>
<reference evidence="12 13" key="1">
    <citation type="submission" date="2018-08" db="EMBL/GenBank/DDBJ databases">
        <title>Verrucosispora craniellae sp. nov., isolated from a marine sponge in the South China Sea.</title>
        <authorList>
            <person name="Li L."/>
            <person name="Lin H.W."/>
        </authorList>
    </citation>
    <scope>NUCLEOTIDE SEQUENCE [LARGE SCALE GENOMIC DNA]</scope>
    <source>
        <strain evidence="12 13">LHW63014</strain>
    </source>
</reference>
<dbReference type="PANTHER" id="PTHR43553:SF23">
    <property type="entry name" value="ABC TRANSPORTER ATP-BINDING COMPONENT"/>
    <property type="match status" value="1"/>
</dbReference>
<dbReference type="GO" id="GO:0043190">
    <property type="term" value="C:ATP-binding cassette (ABC) transporter complex"/>
    <property type="evidence" value="ECO:0007669"/>
    <property type="project" value="TreeGrafter"/>
</dbReference>
<evidence type="ECO:0000256" key="7">
    <source>
        <dbReference type="ARBA" id="ARBA00022840"/>
    </source>
</evidence>
<gene>
    <name evidence="12" type="ORF">D0Q02_16030</name>
</gene>
<evidence type="ECO:0000256" key="2">
    <source>
        <dbReference type="ARBA" id="ARBA00005417"/>
    </source>
</evidence>
<comment type="subcellular location">
    <subcellularLocation>
        <location evidence="1">Cell membrane</location>
        <topology evidence="1">Peripheral membrane protein</topology>
    </subcellularLocation>
</comment>
<evidence type="ECO:0000256" key="4">
    <source>
        <dbReference type="ARBA" id="ARBA00022475"/>
    </source>
</evidence>
<keyword evidence="3" id="KW-0813">Transport</keyword>
<comment type="function">
    <text evidence="10">Probably part of an ABC transporter complex. Responsible for energy coupling to the transport system.</text>
</comment>
<dbReference type="RefSeq" id="WP_117228793.1">
    <property type="nucleotide sequence ID" value="NZ_QVFU01000015.1"/>
</dbReference>
<comment type="similarity">
    <text evidence="2">Belongs to the ABC transporter superfamily.</text>
</comment>
<dbReference type="Pfam" id="PF00005">
    <property type="entry name" value="ABC_tran"/>
    <property type="match status" value="2"/>
</dbReference>
<evidence type="ECO:0000256" key="1">
    <source>
        <dbReference type="ARBA" id="ARBA00004202"/>
    </source>
</evidence>
<evidence type="ECO:0000256" key="9">
    <source>
        <dbReference type="ARBA" id="ARBA00023136"/>
    </source>
</evidence>
<dbReference type="GO" id="GO:0042626">
    <property type="term" value="F:ATPase-coupled transmembrane transporter activity"/>
    <property type="evidence" value="ECO:0007669"/>
    <property type="project" value="TreeGrafter"/>
</dbReference>
<dbReference type="GO" id="GO:0005524">
    <property type="term" value="F:ATP binding"/>
    <property type="evidence" value="ECO:0007669"/>
    <property type="project" value="UniProtKB-KW"/>
</dbReference>
<proteinExistence type="inferred from homology"/>
<sequence>MRTIMVDKATFRYPEAPSPALTEARLTIDSGEFVLVTGQSGCGKTTLANLINGLVPHMREGRFDGRVTVAGLDTRSTSIGELGRHVGTVFQDPRTQFFTLNTSEEVAFGCRNHGLDRSRIAAQVAHSFDTLGIPQLADRDILGLSSGEKQKIALASCHALGPGIFLLDEPSANLDPDATVQLASVLDDLKRSGATIIVLEHRLHYLTGLFDRVVHLQDGRIRTVYDAADFRSLSGLELAALGLRCLDLSAVRRRARPDQGRTGPRHGATFSCENIGFRYRERAGSRRLPDETRRQRTGLSDVSLSAQAGEVIGIAGANGAGKTTLARVGAGLEREQTGRILLNGHPVSPRGRLGRVYLVAQDSAYQLFSDSVLGELRLGRGRNSAESEAADRRILTELGLWDHRDKHPAALSRGQQQRLTIAAALASDADVFFFDEPSSGLDHGAMTAVARSLIGLAQSGKIVFVISHDHELLAASCTRLITLDEGRVTADDSVFDESPGVPEASW</sequence>
<dbReference type="InterPro" id="IPR003439">
    <property type="entry name" value="ABC_transporter-like_ATP-bd"/>
</dbReference>
<comment type="caution">
    <text evidence="12">The sequence shown here is derived from an EMBL/GenBank/DDBJ whole genome shotgun (WGS) entry which is preliminary data.</text>
</comment>
<dbReference type="SMART" id="SM00382">
    <property type="entry name" value="AAA"/>
    <property type="match status" value="2"/>
</dbReference>
<evidence type="ECO:0000256" key="5">
    <source>
        <dbReference type="ARBA" id="ARBA00022737"/>
    </source>
</evidence>
<dbReference type="PROSITE" id="PS50893">
    <property type="entry name" value="ABC_TRANSPORTER_2"/>
    <property type="match status" value="2"/>
</dbReference>
<evidence type="ECO:0000313" key="12">
    <source>
        <dbReference type="EMBL" id="RFS45602.1"/>
    </source>
</evidence>
<evidence type="ECO:0000256" key="8">
    <source>
        <dbReference type="ARBA" id="ARBA00022967"/>
    </source>
</evidence>
<dbReference type="Proteomes" id="UP000262621">
    <property type="component" value="Unassembled WGS sequence"/>
</dbReference>
<name>A0A372FXS8_9ACTN</name>
<dbReference type="GO" id="GO:0016887">
    <property type="term" value="F:ATP hydrolysis activity"/>
    <property type="evidence" value="ECO:0007669"/>
    <property type="project" value="InterPro"/>
</dbReference>
<dbReference type="Gene3D" id="3.40.50.300">
    <property type="entry name" value="P-loop containing nucleotide triphosphate hydrolases"/>
    <property type="match status" value="2"/>
</dbReference>
<dbReference type="SUPFAM" id="SSF52540">
    <property type="entry name" value="P-loop containing nucleoside triphosphate hydrolases"/>
    <property type="match status" value="2"/>
</dbReference>
<feature type="domain" description="ABC transporter" evidence="11">
    <location>
        <begin position="270"/>
        <end position="504"/>
    </location>
</feature>
<keyword evidence="8" id="KW-1278">Translocase</keyword>
<evidence type="ECO:0000313" key="13">
    <source>
        <dbReference type="Proteomes" id="UP000262621"/>
    </source>
</evidence>
<keyword evidence="9" id="KW-0472">Membrane</keyword>
<dbReference type="PANTHER" id="PTHR43553">
    <property type="entry name" value="HEAVY METAL TRANSPORTER"/>
    <property type="match status" value="1"/>
</dbReference>
<keyword evidence="7 12" id="KW-0067">ATP-binding</keyword>
<dbReference type="InterPro" id="IPR015856">
    <property type="entry name" value="ABC_transpr_CbiO/EcfA_su"/>
</dbReference>
<evidence type="ECO:0000256" key="6">
    <source>
        <dbReference type="ARBA" id="ARBA00022741"/>
    </source>
</evidence>
<dbReference type="EMBL" id="QVFU01000015">
    <property type="protein sequence ID" value="RFS45602.1"/>
    <property type="molecule type" value="Genomic_DNA"/>
</dbReference>
<keyword evidence="4" id="KW-1003">Cell membrane</keyword>
<accession>A0A372FXS8</accession>
<keyword evidence="5" id="KW-0677">Repeat</keyword>
<organism evidence="12 13">
    <name type="scientific">Micromonospora craniellae</name>
    <dbReference type="NCBI Taxonomy" id="2294034"/>
    <lineage>
        <taxon>Bacteria</taxon>
        <taxon>Bacillati</taxon>
        <taxon>Actinomycetota</taxon>
        <taxon>Actinomycetes</taxon>
        <taxon>Micromonosporales</taxon>
        <taxon>Micromonosporaceae</taxon>
        <taxon>Micromonospora</taxon>
    </lineage>
</organism>
<evidence type="ECO:0000259" key="11">
    <source>
        <dbReference type="PROSITE" id="PS50893"/>
    </source>
</evidence>
<keyword evidence="13" id="KW-1185">Reference proteome</keyword>
<dbReference type="InterPro" id="IPR027417">
    <property type="entry name" value="P-loop_NTPase"/>
</dbReference>
<feature type="domain" description="ABC transporter" evidence="11">
    <location>
        <begin position="1"/>
        <end position="243"/>
    </location>
</feature>
<dbReference type="OrthoDB" id="501320at2"/>